<dbReference type="AlphaFoldDB" id="A0A3M8AAI2"/>
<protein>
    <recommendedName>
        <fullName evidence="6">UDP-glucose 4-epimerase</fullName>
        <ecNumber evidence="5">5.1.3.2</ecNumber>
    </recommendedName>
    <alternativeName>
        <fullName evidence="11">Galactowaldenase</fullName>
    </alternativeName>
    <alternativeName>
        <fullName evidence="10">UDP-galactose 4-epimerase</fullName>
    </alternativeName>
</protein>
<dbReference type="RefSeq" id="WP_122937178.1">
    <property type="nucleotide sequence ID" value="NZ_JBHSNT010000059.1"/>
</dbReference>
<dbReference type="Proteomes" id="UP000275048">
    <property type="component" value="Unassembled WGS sequence"/>
</dbReference>
<evidence type="ECO:0000256" key="8">
    <source>
        <dbReference type="ARBA" id="ARBA00023235"/>
    </source>
</evidence>
<sequence length="321" mass="34185">MRVVVTGGAGYIGAHVVRLLASRGDDVVIVDDLVTGVADRVAGAPIVELDLVSDRAADALSVALRGADAVIHFAARKQVAESVARPAWYYRQNVGSLAVVLEAMESAGVRRLVFSSSAAVYGATEGSRIRETEPTVPVNPYGDTKLVGERMVAASVAAWGLTAVSLRYFNVAGAGWDELGDSAVLNLVPMVFERIDRGEPPIIFGDDYDTPDGTCIRDYIHVLDLAEAHVATLDAMAQGAPRHDVFNVGTGRGYSVREMVEAIREHAGSTVPAEVRPRRAGDPAVVVADPSAIRDTVGWVARRGLDDIVTSAWSAHRFLSR</sequence>
<dbReference type="NCBIfam" id="TIGR01179">
    <property type="entry name" value="galE"/>
    <property type="match status" value="1"/>
</dbReference>
<evidence type="ECO:0000256" key="7">
    <source>
        <dbReference type="ARBA" id="ARBA00023027"/>
    </source>
</evidence>
<dbReference type="InterPro" id="IPR036291">
    <property type="entry name" value="NAD(P)-bd_dom_sf"/>
</dbReference>
<evidence type="ECO:0000256" key="6">
    <source>
        <dbReference type="ARBA" id="ARBA00018569"/>
    </source>
</evidence>
<evidence type="ECO:0000256" key="2">
    <source>
        <dbReference type="ARBA" id="ARBA00001911"/>
    </source>
</evidence>
<dbReference type="PANTHER" id="PTHR43725">
    <property type="entry name" value="UDP-GLUCOSE 4-EPIMERASE"/>
    <property type="match status" value="1"/>
</dbReference>
<evidence type="ECO:0000256" key="11">
    <source>
        <dbReference type="ARBA" id="ARBA00033067"/>
    </source>
</evidence>
<comment type="pathway">
    <text evidence="3">Carbohydrate metabolism; galactose metabolism.</text>
</comment>
<organism evidence="13 14">
    <name type="scientific">Agromyces tardus</name>
    <dbReference type="NCBI Taxonomy" id="2583849"/>
    <lineage>
        <taxon>Bacteria</taxon>
        <taxon>Bacillati</taxon>
        <taxon>Actinomycetota</taxon>
        <taxon>Actinomycetes</taxon>
        <taxon>Micrococcales</taxon>
        <taxon>Microbacteriaceae</taxon>
        <taxon>Agromyces</taxon>
    </lineage>
</organism>
<keyword evidence="9" id="KW-0119">Carbohydrate metabolism</keyword>
<dbReference type="OrthoDB" id="9801785at2"/>
<keyword evidence="14" id="KW-1185">Reference proteome</keyword>
<feature type="domain" description="NAD-dependent epimerase/dehydratase" evidence="12">
    <location>
        <begin position="3"/>
        <end position="249"/>
    </location>
</feature>
<comment type="catalytic activity">
    <reaction evidence="1">
        <text>UDP-alpha-D-glucose = UDP-alpha-D-galactose</text>
        <dbReference type="Rhea" id="RHEA:22168"/>
        <dbReference type="ChEBI" id="CHEBI:58885"/>
        <dbReference type="ChEBI" id="CHEBI:66914"/>
        <dbReference type="EC" id="5.1.3.2"/>
    </reaction>
</comment>
<dbReference type="InterPro" id="IPR005886">
    <property type="entry name" value="UDP_G4E"/>
</dbReference>
<gene>
    <name evidence="13" type="primary">galE</name>
    <name evidence="13" type="ORF">EDM22_11405</name>
</gene>
<dbReference type="EC" id="5.1.3.2" evidence="5"/>
<dbReference type="PANTHER" id="PTHR43725:SF53">
    <property type="entry name" value="UDP-ARABINOSE 4-EPIMERASE 1"/>
    <property type="match status" value="1"/>
</dbReference>
<dbReference type="SUPFAM" id="SSF51735">
    <property type="entry name" value="NAD(P)-binding Rossmann-fold domains"/>
    <property type="match status" value="1"/>
</dbReference>
<name>A0A3M8AAI2_9MICO</name>
<dbReference type="EMBL" id="RHHB01000021">
    <property type="protein sequence ID" value="RNB48216.1"/>
    <property type="molecule type" value="Genomic_DNA"/>
</dbReference>
<dbReference type="Gene3D" id="3.90.25.10">
    <property type="entry name" value="UDP-galactose 4-epimerase, domain 1"/>
    <property type="match status" value="1"/>
</dbReference>
<evidence type="ECO:0000256" key="5">
    <source>
        <dbReference type="ARBA" id="ARBA00013189"/>
    </source>
</evidence>
<evidence type="ECO:0000313" key="14">
    <source>
        <dbReference type="Proteomes" id="UP000275048"/>
    </source>
</evidence>
<dbReference type="GO" id="GO:0003978">
    <property type="term" value="F:UDP-glucose 4-epimerase activity"/>
    <property type="evidence" value="ECO:0007669"/>
    <property type="project" value="UniProtKB-EC"/>
</dbReference>
<comment type="cofactor">
    <cofactor evidence="2">
        <name>NAD(+)</name>
        <dbReference type="ChEBI" id="CHEBI:57540"/>
    </cofactor>
</comment>
<comment type="similarity">
    <text evidence="4">Belongs to the NAD(P)-dependent epimerase/dehydratase family.</text>
</comment>
<keyword evidence="7" id="KW-0520">NAD</keyword>
<dbReference type="Gene3D" id="3.40.50.720">
    <property type="entry name" value="NAD(P)-binding Rossmann-like Domain"/>
    <property type="match status" value="1"/>
</dbReference>
<evidence type="ECO:0000313" key="13">
    <source>
        <dbReference type="EMBL" id="RNB48216.1"/>
    </source>
</evidence>
<evidence type="ECO:0000256" key="10">
    <source>
        <dbReference type="ARBA" id="ARBA00031367"/>
    </source>
</evidence>
<accession>A0A3M8AAI2</accession>
<keyword evidence="8 13" id="KW-0413">Isomerase</keyword>
<evidence type="ECO:0000256" key="1">
    <source>
        <dbReference type="ARBA" id="ARBA00000083"/>
    </source>
</evidence>
<dbReference type="Pfam" id="PF01370">
    <property type="entry name" value="Epimerase"/>
    <property type="match status" value="1"/>
</dbReference>
<evidence type="ECO:0000256" key="3">
    <source>
        <dbReference type="ARBA" id="ARBA00004947"/>
    </source>
</evidence>
<dbReference type="UniPathway" id="UPA00214"/>
<dbReference type="InterPro" id="IPR001509">
    <property type="entry name" value="Epimerase_deHydtase"/>
</dbReference>
<evidence type="ECO:0000256" key="9">
    <source>
        <dbReference type="ARBA" id="ARBA00023277"/>
    </source>
</evidence>
<dbReference type="GO" id="GO:0033499">
    <property type="term" value="P:galactose catabolic process via UDP-galactose, Leloir pathway"/>
    <property type="evidence" value="ECO:0007669"/>
    <property type="project" value="TreeGrafter"/>
</dbReference>
<proteinExistence type="inferred from homology"/>
<evidence type="ECO:0000259" key="12">
    <source>
        <dbReference type="Pfam" id="PF01370"/>
    </source>
</evidence>
<evidence type="ECO:0000256" key="4">
    <source>
        <dbReference type="ARBA" id="ARBA00007637"/>
    </source>
</evidence>
<comment type="caution">
    <text evidence="13">The sequence shown here is derived from an EMBL/GenBank/DDBJ whole genome shotgun (WGS) entry which is preliminary data.</text>
</comment>
<reference evidence="13 14" key="1">
    <citation type="submission" date="2018-10" db="EMBL/GenBank/DDBJ databases">
        <title>Isolation, diversity and antibacterial activity of antinobacteria from the wheat rhizosphere soil.</title>
        <authorList>
            <person name="Sun T."/>
        </authorList>
    </citation>
    <scope>NUCLEOTIDE SEQUENCE [LARGE SCALE GENOMIC DNA]</scope>
    <source>
        <strain evidence="13 14">SJ-23</strain>
    </source>
</reference>